<comment type="caution">
    <text evidence="4">The sequence shown here is derived from an EMBL/GenBank/DDBJ whole genome shotgun (WGS) entry which is preliminary data.</text>
</comment>
<evidence type="ECO:0000313" key="5">
    <source>
        <dbReference type="Proteomes" id="UP000295726"/>
    </source>
</evidence>
<keyword evidence="5" id="KW-1185">Reference proteome</keyword>
<dbReference type="OrthoDB" id="517663at2"/>
<dbReference type="InterPro" id="IPR038434">
    <property type="entry name" value="YARHG_sf"/>
</dbReference>
<feature type="region of interest" description="Disordered" evidence="1">
    <location>
        <begin position="36"/>
        <end position="94"/>
    </location>
</feature>
<dbReference type="AlphaFoldDB" id="A0A4V2USQ9"/>
<protein>
    <submittedName>
        <fullName evidence="4">YARHG domain-containing protein</fullName>
    </submittedName>
</protein>
<dbReference type="EMBL" id="SLZZ01000002">
    <property type="protein sequence ID" value="TCS82372.1"/>
    <property type="molecule type" value="Genomic_DNA"/>
</dbReference>
<organism evidence="4 5">
    <name type="scientific">Muricomes intestini</name>
    <dbReference type="NCBI Taxonomy" id="1796634"/>
    <lineage>
        <taxon>Bacteria</taxon>
        <taxon>Bacillati</taxon>
        <taxon>Bacillota</taxon>
        <taxon>Clostridia</taxon>
        <taxon>Lachnospirales</taxon>
        <taxon>Lachnospiraceae</taxon>
        <taxon>Muricomes</taxon>
    </lineage>
</organism>
<dbReference type="Gene3D" id="1.20.58.1690">
    <property type="match status" value="1"/>
</dbReference>
<feature type="transmembrane region" description="Helical" evidence="2">
    <location>
        <begin position="12"/>
        <end position="32"/>
    </location>
</feature>
<feature type="domain" description="YARHG" evidence="3">
    <location>
        <begin position="92"/>
        <end position="181"/>
    </location>
</feature>
<feature type="compositionally biased region" description="Basic and acidic residues" evidence="1">
    <location>
        <begin position="48"/>
        <end position="64"/>
    </location>
</feature>
<evidence type="ECO:0000256" key="2">
    <source>
        <dbReference type="SAM" id="Phobius"/>
    </source>
</evidence>
<dbReference type="InterPro" id="IPR025582">
    <property type="entry name" value="YARHG_dom"/>
</dbReference>
<evidence type="ECO:0000259" key="3">
    <source>
        <dbReference type="SMART" id="SM01324"/>
    </source>
</evidence>
<sequence>MDKTRENNILKILAGVLPVLIVLTLIVGSVLVSAAGGSTPGDPGETAKTAEPETIKPKEDELKIVDSITVTASGTSGDEADSGEKPEDEDPEDYILPDSNTKLLKEPDIKRLSAQDLNYARNEIYARHGRKFSSKELQEYFESKSWYQGKYEGKDFDSNYGVKVLSDIEKKNSELLKKAEYKKASGGYKLE</sequence>
<dbReference type="RefSeq" id="WP_132378657.1">
    <property type="nucleotide sequence ID" value="NZ_DAIPCY010000048.1"/>
</dbReference>
<dbReference type="SMART" id="SM01324">
    <property type="entry name" value="YARHG"/>
    <property type="match status" value="1"/>
</dbReference>
<keyword evidence="2" id="KW-0812">Transmembrane</keyword>
<feature type="compositionally biased region" description="Acidic residues" evidence="1">
    <location>
        <begin position="78"/>
        <end position="94"/>
    </location>
</feature>
<name>A0A4V2USQ9_9FIRM</name>
<dbReference type="InterPro" id="IPR010916">
    <property type="entry name" value="TonB_box_CS"/>
</dbReference>
<dbReference type="Pfam" id="PF13308">
    <property type="entry name" value="YARHG"/>
    <property type="match status" value="1"/>
</dbReference>
<reference evidence="4 5" key="1">
    <citation type="submission" date="2019-03" db="EMBL/GenBank/DDBJ databases">
        <title>Genomic Encyclopedia of Type Strains, Phase IV (KMG-IV): sequencing the most valuable type-strain genomes for metagenomic binning, comparative biology and taxonomic classification.</title>
        <authorList>
            <person name="Goeker M."/>
        </authorList>
    </citation>
    <scope>NUCLEOTIDE SEQUENCE [LARGE SCALE GENOMIC DNA]</scope>
    <source>
        <strain evidence="4 5">DSM 29489</strain>
    </source>
</reference>
<accession>A0A4V2USQ9</accession>
<keyword evidence="2" id="KW-1133">Transmembrane helix</keyword>
<dbReference type="Proteomes" id="UP000295726">
    <property type="component" value="Unassembled WGS sequence"/>
</dbReference>
<evidence type="ECO:0000313" key="4">
    <source>
        <dbReference type="EMBL" id="TCS82372.1"/>
    </source>
</evidence>
<dbReference type="PROSITE" id="PS00430">
    <property type="entry name" value="TONB_DEPENDENT_REC_1"/>
    <property type="match status" value="1"/>
</dbReference>
<keyword evidence="2" id="KW-0472">Membrane</keyword>
<evidence type="ECO:0000256" key="1">
    <source>
        <dbReference type="SAM" id="MobiDB-lite"/>
    </source>
</evidence>
<gene>
    <name evidence="4" type="ORF">EDD59_102241</name>
</gene>
<proteinExistence type="predicted"/>